<protein>
    <recommendedName>
        <fullName evidence="1">DinB-like domain-containing protein</fullName>
    </recommendedName>
</protein>
<dbReference type="Proteomes" id="UP000789423">
    <property type="component" value="Unassembled WGS sequence"/>
</dbReference>
<comment type="caution">
    <text evidence="2">The sequence shown here is derived from an EMBL/GenBank/DDBJ whole genome shotgun (WGS) entry which is preliminary data.</text>
</comment>
<dbReference type="Gene3D" id="1.20.120.450">
    <property type="entry name" value="dinb family like domain"/>
    <property type="match status" value="1"/>
</dbReference>
<evidence type="ECO:0000313" key="3">
    <source>
        <dbReference type="Proteomes" id="UP000789423"/>
    </source>
</evidence>
<dbReference type="SUPFAM" id="SSF109854">
    <property type="entry name" value="DinB/YfiT-like putative metalloenzymes"/>
    <property type="match status" value="1"/>
</dbReference>
<reference evidence="2 3" key="1">
    <citation type="submission" date="2021-10" db="EMBL/GenBank/DDBJ databases">
        <authorList>
            <person name="Criscuolo A."/>
        </authorList>
    </citation>
    <scope>NUCLEOTIDE SEQUENCE [LARGE SCALE GENOMIC DNA]</scope>
    <source>
        <strain evidence="3">CIP 111899</strain>
    </source>
</reference>
<dbReference type="InterPro" id="IPR034660">
    <property type="entry name" value="DinB/YfiT-like"/>
</dbReference>
<evidence type="ECO:0000313" key="2">
    <source>
        <dbReference type="EMBL" id="CAG9613801.1"/>
    </source>
</evidence>
<evidence type="ECO:0000259" key="1">
    <source>
        <dbReference type="Pfam" id="PF12867"/>
    </source>
</evidence>
<dbReference type="EMBL" id="CAKJTI010000017">
    <property type="protein sequence ID" value="CAG9613801.1"/>
    <property type="molecule type" value="Genomic_DNA"/>
</dbReference>
<proteinExistence type="predicted"/>
<dbReference type="Pfam" id="PF12867">
    <property type="entry name" value="DinB_2"/>
    <property type="match status" value="1"/>
</dbReference>
<name>A0ABM8YDD6_9BACI</name>
<accession>A0ABM8YDD6</accession>
<dbReference type="InterPro" id="IPR024775">
    <property type="entry name" value="DinB-like"/>
</dbReference>
<organism evidence="2 3">
    <name type="scientific">Bacillus rhizoplanae</name>
    <dbReference type="NCBI Taxonomy" id="2880966"/>
    <lineage>
        <taxon>Bacteria</taxon>
        <taxon>Bacillati</taxon>
        <taxon>Bacillota</taxon>
        <taxon>Bacilli</taxon>
        <taxon>Bacillales</taxon>
        <taxon>Bacillaceae</taxon>
        <taxon>Bacillus</taxon>
    </lineage>
</organism>
<feature type="domain" description="DinB-like" evidence="1">
    <location>
        <begin position="33"/>
        <end position="174"/>
    </location>
</feature>
<sequence length="195" mass="23319">MKSESITHHFQTLRQQRHCFFQKVQFISNDKLWDQKEGKWSIGEHIYHLYLILRMVKVATKFSFVLIPYAKMRRKKAFVNQIHDIYAEYKEKHGRGMKAPFILVPPKKVLHTMDKEELKRLLLNETDKLRELVINIEEDIAGHIVFLDPMANYPNLIQAIQLLAIHEEHHYKIIESYYSDIIKESDAEDKKKVQF</sequence>
<dbReference type="RefSeq" id="WP_230575843.1">
    <property type="nucleotide sequence ID" value="NZ_CAKJTI010000017.1"/>
</dbReference>
<gene>
    <name evidence="2" type="ORF">BACCIP111899_03020</name>
</gene>
<keyword evidence="3" id="KW-1185">Reference proteome</keyword>